<keyword evidence="2" id="KW-0677">Repeat</keyword>
<dbReference type="EMBL" id="JAAARO010000009">
    <property type="protein sequence ID" value="KAF5742271.1"/>
    <property type="molecule type" value="Genomic_DNA"/>
</dbReference>
<dbReference type="PROSITE" id="PS51375">
    <property type="entry name" value="PPR"/>
    <property type="match status" value="1"/>
</dbReference>
<dbReference type="Gene3D" id="1.25.40.10">
    <property type="entry name" value="Tetratricopeptide repeat domain"/>
    <property type="match status" value="1"/>
</dbReference>
<dbReference type="InterPro" id="IPR011990">
    <property type="entry name" value="TPR-like_helical_dom_sf"/>
</dbReference>
<dbReference type="AlphaFoldDB" id="A0A7J7D7J1"/>
<reference evidence="4 5" key="1">
    <citation type="journal article" date="2020" name="Nat. Commun.">
        <title>Genome of Tripterygium wilfordii and identification of cytochrome P450 involved in triptolide biosynthesis.</title>
        <authorList>
            <person name="Tu L."/>
            <person name="Su P."/>
            <person name="Zhang Z."/>
            <person name="Gao L."/>
            <person name="Wang J."/>
            <person name="Hu T."/>
            <person name="Zhou J."/>
            <person name="Zhang Y."/>
            <person name="Zhao Y."/>
            <person name="Liu Y."/>
            <person name="Song Y."/>
            <person name="Tong Y."/>
            <person name="Lu Y."/>
            <person name="Yang J."/>
            <person name="Xu C."/>
            <person name="Jia M."/>
            <person name="Peters R.J."/>
            <person name="Huang L."/>
            <person name="Gao W."/>
        </authorList>
    </citation>
    <scope>NUCLEOTIDE SEQUENCE [LARGE SCALE GENOMIC DNA]</scope>
    <source>
        <strain evidence="5">cv. XIE 37</strain>
        <tissue evidence="4">Leaf</tissue>
    </source>
</reference>
<comment type="similarity">
    <text evidence="1">Belongs to the PPR family. P subfamily.</text>
</comment>
<dbReference type="PANTHER" id="PTHR45717:SF20">
    <property type="entry name" value="OS07G0598500 PROTEIN"/>
    <property type="match status" value="1"/>
</dbReference>
<comment type="caution">
    <text evidence="4">The sequence shown here is derived from an EMBL/GenBank/DDBJ whole genome shotgun (WGS) entry which is preliminary data.</text>
</comment>
<keyword evidence="5" id="KW-1185">Reference proteome</keyword>
<gene>
    <name evidence="4" type="ORF">HS088_TW09G00315</name>
</gene>
<name>A0A7J7D7J1_TRIWF</name>
<dbReference type="PANTHER" id="PTHR45717">
    <property type="entry name" value="OS12G0527900 PROTEIN"/>
    <property type="match status" value="1"/>
</dbReference>
<proteinExistence type="inferred from homology"/>
<dbReference type="InParanoid" id="A0A7J7D7J1"/>
<dbReference type="InterPro" id="IPR002885">
    <property type="entry name" value="PPR_rpt"/>
</dbReference>
<evidence type="ECO:0000256" key="1">
    <source>
        <dbReference type="ARBA" id="ARBA00007626"/>
    </source>
</evidence>
<evidence type="ECO:0000313" key="4">
    <source>
        <dbReference type="EMBL" id="KAF5742271.1"/>
    </source>
</evidence>
<dbReference type="Proteomes" id="UP000593562">
    <property type="component" value="Unassembled WGS sequence"/>
</dbReference>
<protein>
    <submittedName>
        <fullName evidence="4">Pentatricopeptide repeat-containing protein</fullName>
    </submittedName>
</protein>
<evidence type="ECO:0000256" key="3">
    <source>
        <dbReference type="PROSITE-ProRule" id="PRU00708"/>
    </source>
</evidence>
<evidence type="ECO:0000313" key="5">
    <source>
        <dbReference type="Proteomes" id="UP000593562"/>
    </source>
</evidence>
<dbReference type="GO" id="GO:0003729">
    <property type="term" value="F:mRNA binding"/>
    <property type="evidence" value="ECO:0007669"/>
    <property type="project" value="UniProtKB-ARBA"/>
</dbReference>
<dbReference type="NCBIfam" id="TIGR00756">
    <property type="entry name" value="PPR"/>
    <property type="match status" value="1"/>
</dbReference>
<feature type="repeat" description="PPR" evidence="3">
    <location>
        <begin position="199"/>
        <end position="233"/>
    </location>
</feature>
<evidence type="ECO:0000256" key="2">
    <source>
        <dbReference type="ARBA" id="ARBA00022737"/>
    </source>
</evidence>
<sequence>MNSKLLTLIRFSRCYSTSRRSKEALYSKISPLGNPSTSLVPELDSWVSDGNKVRVSELQRIIRDLRKRKRFTQALQVSEWMNKNGICSFSPTEHAVQLNLIGRVHGPLGNPATSLGPELDSWVSDGKEVRVAELQRIIRDLRKRKRFTQALQVSEWMNKNGICAFSPTEHAVQLNLIGRVHGYLSAENYFYNLRDEEKTDKTYGALLHCYVQQKQIDKALSHVQKMREMGIIDNTNLTAVGDKKVYLEHSKAT</sequence>
<dbReference type="GO" id="GO:0005739">
    <property type="term" value="C:mitochondrion"/>
    <property type="evidence" value="ECO:0007669"/>
    <property type="project" value="TreeGrafter"/>
</dbReference>
<accession>A0A7J7D7J1</accession>
<organism evidence="4 5">
    <name type="scientific">Tripterygium wilfordii</name>
    <name type="common">Thunder God vine</name>
    <dbReference type="NCBI Taxonomy" id="458696"/>
    <lineage>
        <taxon>Eukaryota</taxon>
        <taxon>Viridiplantae</taxon>
        <taxon>Streptophyta</taxon>
        <taxon>Embryophyta</taxon>
        <taxon>Tracheophyta</taxon>
        <taxon>Spermatophyta</taxon>
        <taxon>Magnoliopsida</taxon>
        <taxon>eudicotyledons</taxon>
        <taxon>Gunneridae</taxon>
        <taxon>Pentapetalae</taxon>
        <taxon>rosids</taxon>
        <taxon>fabids</taxon>
        <taxon>Celastrales</taxon>
        <taxon>Celastraceae</taxon>
        <taxon>Tripterygium</taxon>
    </lineage>
</organism>